<keyword evidence="4" id="KW-1185">Reference proteome</keyword>
<feature type="transmembrane region" description="Helical" evidence="2">
    <location>
        <begin position="6"/>
        <end position="25"/>
    </location>
</feature>
<reference evidence="3 4" key="1">
    <citation type="submission" date="2023-07" db="EMBL/GenBank/DDBJ databases">
        <title>Alkalimonas sp., MEB108 novel, alkaliphilic bacterium isolated from Lonar Lake, India.</title>
        <authorList>
            <person name="Joshi A."/>
            <person name="Thite S."/>
        </authorList>
    </citation>
    <scope>NUCLEOTIDE SEQUENCE [LARGE SCALE GENOMIC DNA]</scope>
    <source>
        <strain evidence="3 4">MEB108</strain>
    </source>
</reference>
<name>A0ABU7JB11_9GAMM</name>
<keyword evidence="2" id="KW-0812">Transmembrane</keyword>
<feature type="compositionally biased region" description="Low complexity" evidence="1">
    <location>
        <begin position="43"/>
        <end position="53"/>
    </location>
</feature>
<evidence type="ECO:0000313" key="4">
    <source>
        <dbReference type="Proteomes" id="UP001336314"/>
    </source>
</evidence>
<feature type="compositionally biased region" description="Basic and acidic residues" evidence="1">
    <location>
        <begin position="61"/>
        <end position="72"/>
    </location>
</feature>
<feature type="compositionally biased region" description="Basic and acidic residues" evidence="1">
    <location>
        <begin position="31"/>
        <end position="42"/>
    </location>
</feature>
<evidence type="ECO:0000313" key="3">
    <source>
        <dbReference type="EMBL" id="MEE2003390.1"/>
    </source>
</evidence>
<keyword evidence="2" id="KW-1133">Transmembrane helix</keyword>
<evidence type="ECO:0000256" key="2">
    <source>
        <dbReference type="SAM" id="Phobius"/>
    </source>
</evidence>
<protein>
    <submittedName>
        <fullName evidence="3">Uncharacterized protein</fullName>
    </submittedName>
</protein>
<feature type="region of interest" description="Disordered" evidence="1">
    <location>
        <begin position="31"/>
        <end position="72"/>
    </location>
</feature>
<dbReference type="Proteomes" id="UP001336314">
    <property type="component" value="Unassembled WGS sequence"/>
</dbReference>
<organism evidence="3 4">
    <name type="scientific">Alkalimonas cellulosilytica</name>
    <dbReference type="NCBI Taxonomy" id="3058395"/>
    <lineage>
        <taxon>Bacteria</taxon>
        <taxon>Pseudomonadati</taxon>
        <taxon>Pseudomonadota</taxon>
        <taxon>Gammaproteobacteria</taxon>
        <taxon>Alkalimonas</taxon>
    </lineage>
</organism>
<dbReference type="EMBL" id="JAUHLI010000035">
    <property type="protein sequence ID" value="MEE2003390.1"/>
    <property type="molecule type" value="Genomic_DNA"/>
</dbReference>
<accession>A0ABU7JB11</accession>
<comment type="caution">
    <text evidence="3">The sequence shown here is derived from an EMBL/GenBank/DDBJ whole genome shotgun (WGS) entry which is preliminary data.</text>
</comment>
<keyword evidence="2" id="KW-0472">Membrane</keyword>
<sequence>MLNGYEIGMLLMIGASFVFMMLRLIRALEQEKREKAEQRRSETSSPRTSSAPEQDSNLDAKPPEIRSHDREI</sequence>
<proteinExistence type="predicted"/>
<evidence type="ECO:0000256" key="1">
    <source>
        <dbReference type="SAM" id="MobiDB-lite"/>
    </source>
</evidence>
<dbReference type="RefSeq" id="WP_330130410.1">
    <property type="nucleotide sequence ID" value="NZ_JAUHLI010000035.1"/>
</dbReference>
<gene>
    <name evidence="3" type="ORF">QWY20_18245</name>
</gene>